<accession>A0A376B3J2</accession>
<keyword evidence="3" id="KW-0813">Transport</keyword>
<keyword evidence="6 10" id="KW-1133">Transmembrane helix</keyword>
<feature type="compositionally biased region" description="Low complexity" evidence="9">
    <location>
        <begin position="234"/>
        <end position="244"/>
    </location>
</feature>
<feature type="transmembrane region" description="Helical" evidence="10">
    <location>
        <begin position="535"/>
        <end position="553"/>
    </location>
</feature>
<evidence type="ECO:0000256" key="2">
    <source>
        <dbReference type="ARBA" id="ARBA00008170"/>
    </source>
</evidence>
<name>A0A376B3J2_9ASCO</name>
<evidence type="ECO:0000256" key="8">
    <source>
        <dbReference type="ARBA" id="ARBA00023136"/>
    </source>
</evidence>
<comment type="subcellular location">
    <subcellularLocation>
        <location evidence="1">Endomembrane system</location>
        <topology evidence="1">Multi-pass membrane protein</topology>
    </subcellularLocation>
</comment>
<comment type="similarity">
    <text evidence="2">Belongs to the Ca(2+):cation antiporter (CaCA) (TC 2.A.19) family.</text>
</comment>
<proteinExistence type="inferred from homology"/>
<gene>
    <name evidence="13" type="ORF">SCODWIG_01017</name>
</gene>
<keyword evidence="7" id="KW-0406">Ion transport</keyword>
<feature type="transmembrane region" description="Helical" evidence="10">
    <location>
        <begin position="756"/>
        <end position="780"/>
    </location>
</feature>
<organism evidence="13 14">
    <name type="scientific">Saccharomycodes ludwigii</name>
    <dbReference type="NCBI Taxonomy" id="36035"/>
    <lineage>
        <taxon>Eukaryota</taxon>
        <taxon>Fungi</taxon>
        <taxon>Dikarya</taxon>
        <taxon>Ascomycota</taxon>
        <taxon>Saccharomycotina</taxon>
        <taxon>Saccharomycetes</taxon>
        <taxon>Saccharomycodales</taxon>
        <taxon>Saccharomycodaceae</taxon>
        <taxon>Saccharomycodes</taxon>
    </lineage>
</organism>
<feature type="region of interest" description="Disordered" evidence="9">
    <location>
        <begin position="417"/>
        <end position="443"/>
    </location>
</feature>
<dbReference type="GO" id="GO:0015369">
    <property type="term" value="F:calcium:proton antiporter activity"/>
    <property type="evidence" value="ECO:0007669"/>
    <property type="project" value="TreeGrafter"/>
</dbReference>
<sequence length="1094" mass="122483">MATERSNRHSQQSISPLPSLRKTSSTNNPYNNNNDASNNPKHNNSTNLSNSDLLSAVANSPTLSTKHSNTANKTSTAGNIRKVFSVDDDLNEVENDVKYLEGLQDGLKLAKQRLKKNGVLPRNKQQDGSNNTSVYHQDYMDIGKNNRNLSSTTTDRRNEDLITNRCEETNKANDNPEESGNLDENDNLGNNDTDARQLREFNPDDFLYKNHAGIVQHDPNDQLESYESLNPIYSASNHTHSNSNHNKDTNDSQADHEDYSDDNEDAESFTLRERQNAINETHPFGIRIWKPALYKKSRSIQKAADQDIHETRYKDIPLLIKINNVLYSIILGLPLMLLSFSLAFVIFTLTGFGLSKAGVEYARVFFKVGLYLFWPFGILMYMLKDENYYDEDRFEGVTVSEFYRWITSYKLFSNDGAQGSGEGEQSANAIDRNTTDPQGNPSISKNNISSSSFLLHTTPSNYGSVPTTSDRPTGQLKRYGSLLNAPRLSKVRNAEGNVVGGKQKRGDRPNGGHATDECSSSSFEQRRYFGRGKWTFARVIFYVLYYLVFTPILGVLSLITWLGVFTIPMSNVMVTLLSHLRKHPLALDYKSIRGYRNKSLENNILLCTFRCSGFHYYKYTVDGTNVIVMNLCFIVLVTIFDFYFLTGMYPNNFFTQGTTIFGFCLISTIPLAFYIGQAVASISAQTSMGLGAVINAFFSTIVEIFLYCVSLQQRKGLIVEGALIGSILGAVLLLPGFSMCAGAVKRKTQRYNPRSAGVSSAMLIFSMMVMFIPTMFYLIYGDYKIKCVDLVTNGKENKDQRCHFEQEELTFDKLYTKVIKPISISCAIILFVVYFIGLLFTLRTHAALIWSLPISSDKQNGGASSNTNGSGSNNVASDLEQSIHSTTTGEDANHGAPAVANNNNTNVVTNSSGHEAPNWSRSKSTIILLVATLAYAVIADILVDCVDEVLKDNPSINPKFLGLTIFALVPNTTEFLNAMSFAMNGNVALSMEIGTAYALQVCLLQIPSLVIFSMYRLRNISHNLIRIREQMFTLVFPRWDLIACMVSTFLFTYLYAEGKSNYFKGSLLILFYVILVVGFFFQGEIDKETFWNNE</sequence>
<evidence type="ECO:0000313" key="14">
    <source>
        <dbReference type="Proteomes" id="UP000262825"/>
    </source>
</evidence>
<feature type="transmembrane region" description="Helical" evidence="10">
    <location>
        <begin position="1062"/>
        <end position="1081"/>
    </location>
</feature>
<dbReference type="AlphaFoldDB" id="A0A376B3J2"/>
<feature type="transmembrane region" description="Helical" evidence="10">
    <location>
        <begin position="364"/>
        <end position="383"/>
    </location>
</feature>
<dbReference type="Proteomes" id="UP000262825">
    <property type="component" value="Unassembled WGS sequence"/>
</dbReference>
<feature type="compositionally biased region" description="Basic and acidic residues" evidence="9">
    <location>
        <begin position="245"/>
        <end position="257"/>
    </location>
</feature>
<dbReference type="EMBL" id="UFAJ01000113">
    <property type="protein sequence ID" value="SSD59256.1"/>
    <property type="molecule type" value="Genomic_DNA"/>
</dbReference>
<feature type="compositionally biased region" description="Polar residues" evidence="9">
    <location>
        <begin position="126"/>
        <end position="135"/>
    </location>
</feature>
<feature type="domain" description="Inner membrane component" evidence="12">
    <location>
        <begin position="324"/>
        <end position="377"/>
    </location>
</feature>
<dbReference type="Pfam" id="PF03733">
    <property type="entry name" value="YccF"/>
    <property type="match status" value="1"/>
</dbReference>
<dbReference type="GO" id="GO:0005774">
    <property type="term" value="C:vacuolar membrane"/>
    <property type="evidence" value="ECO:0007669"/>
    <property type="project" value="UniProtKB-ARBA"/>
</dbReference>
<feature type="transmembrane region" description="Helical" evidence="10">
    <location>
        <begin position="559"/>
        <end position="580"/>
    </location>
</feature>
<feature type="domain" description="Sodium/calcium exchanger membrane region" evidence="11">
    <location>
        <begin position="924"/>
        <end position="1080"/>
    </location>
</feature>
<keyword evidence="8 10" id="KW-0472">Membrane</keyword>
<dbReference type="PANTHER" id="PTHR31503:SF10">
    <property type="entry name" value="VNX1 PROTEIN"/>
    <property type="match status" value="1"/>
</dbReference>
<evidence type="ECO:0000259" key="11">
    <source>
        <dbReference type="Pfam" id="PF01699"/>
    </source>
</evidence>
<feature type="compositionally biased region" description="Low complexity" evidence="9">
    <location>
        <begin position="24"/>
        <end position="50"/>
    </location>
</feature>
<keyword evidence="14" id="KW-1185">Reference proteome</keyword>
<feature type="compositionally biased region" description="Low complexity" evidence="9">
    <location>
        <begin position="860"/>
        <end position="876"/>
    </location>
</feature>
<feature type="region of interest" description="Disordered" evidence="9">
    <location>
        <begin position="117"/>
        <end position="196"/>
    </location>
</feature>
<feature type="compositionally biased region" description="Polar residues" evidence="9">
    <location>
        <begin position="423"/>
        <end position="441"/>
    </location>
</feature>
<keyword evidence="4" id="KW-0597">Phosphoprotein</keyword>
<dbReference type="VEuPathDB" id="FungiDB:SCODWIG_01017"/>
<feature type="compositionally biased region" description="Basic and acidic residues" evidence="9">
    <location>
        <begin position="154"/>
        <end position="171"/>
    </location>
</feature>
<feature type="region of interest" description="Disordered" evidence="9">
    <location>
        <begin position="233"/>
        <end position="268"/>
    </location>
</feature>
<dbReference type="InterPro" id="IPR004837">
    <property type="entry name" value="NaCa_Exmemb"/>
</dbReference>
<feature type="region of interest" description="Disordered" evidence="9">
    <location>
        <begin position="1"/>
        <end position="50"/>
    </location>
</feature>
<feature type="transmembrane region" description="Helical" evidence="10">
    <location>
        <begin position="926"/>
        <end position="946"/>
    </location>
</feature>
<evidence type="ECO:0000256" key="5">
    <source>
        <dbReference type="ARBA" id="ARBA00022692"/>
    </source>
</evidence>
<feature type="compositionally biased region" description="Basic and acidic residues" evidence="9">
    <location>
        <begin position="504"/>
        <end position="516"/>
    </location>
</feature>
<evidence type="ECO:0000256" key="4">
    <source>
        <dbReference type="ARBA" id="ARBA00022553"/>
    </source>
</evidence>
<feature type="region of interest" description="Disordered" evidence="9">
    <location>
        <begin position="494"/>
        <end position="518"/>
    </location>
</feature>
<protein>
    <submittedName>
        <fullName evidence="13">Related to Low affinity vacuolar monovalent cation/H(+) antiporter</fullName>
    </submittedName>
</protein>
<evidence type="ECO:0000256" key="9">
    <source>
        <dbReference type="SAM" id="MobiDB-lite"/>
    </source>
</evidence>
<evidence type="ECO:0000256" key="6">
    <source>
        <dbReference type="ARBA" id="ARBA00022989"/>
    </source>
</evidence>
<dbReference type="InterPro" id="IPR005185">
    <property type="entry name" value="YccF"/>
</dbReference>
<keyword evidence="5 10" id="KW-0812">Transmembrane</keyword>
<dbReference type="FunFam" id="1.20.1420.30:FF:000014">
    <property type="entry name" value="Cation/H+ exchanger protein 2"/>
    <property type="match status" value="1"/>
</dbReference>
<feature type="transmembrane region" description="Helical" evidence="10">
    <location>
        <begin position="325"/>
        <end position="352"/>
    </location>
</feature>
<dbReference type="PANTHER" id="PTHR31503">
    <property type="entry name" value="VACUOLAR CALCIUM ION TRANSPORTER"/>
    <property type="match status" value="1"/>
</dbReference>
<feature type="region of interest" description="Disordered" evidence="9">
    <location>
        <begin position="857"/>
        <end position="876"/>
    </location>
</feature>
<feature type="transmembrane region" description="Helical" evidence="10">
    <location>
        <begin position="688"/>
        <end position="709"/>
    </location>
</feature>
<feature type="transmembrane region" description="Helical" evidence="10">
    <location>
        <begin position="721"/>
        <end position="744"/>
    </location>
</feature>
<feature type="transmembrane region" description="Helical" evidence="10">
    <location>
        <begin position="623"/>
        <end position="645"/>
    </location>
</feature>
<dbReference type="Gene3D" id="1.20.1420.30">
    <property type="entry name" value="NCX, central ion-binding region"/>
    <property type="match status" value="2"/>
</dbReference>
<evidence type="ECO:0000313" key="13">
    <source>
        <dbReference type="EMBL" id="SSD59256.1"/>
    </source>
</evidence>
<dbReference type="InterPro" id="IPR044880">
    <property type="entry name" value="NCX_ion-bd_dom_sf"/>
</dbReference>
<feature type="domain" description="Sodium/calcium exchanger membrane region" evidence="11">
    <location>
        <begin position="659"/>
        <end position="840"/>
    </location>
</feature>
<dbReference type="InterPro" id="IPR004713">
    <property type="entry name" value="CaH_exchang"/>
</dbReference>
<feature type="compositionally biased region" description="Low complexity" evidence="9">
    <location>
        <begin position="898"/>
        <end position="910"/>
    </location>
</feature>
<evidence type="ECO:0000259" key="12">
    <source>
        <dbReference type="Pfam" id="PF03733"/>
    </source>
</evidence>
<feature type="transmembrane region" description="Helical" evidence="10">
    <location>
        <begin position="1036"/>
        <end position="1056"/>
    </location>
</feature>
<feature type="compositionally biased region" description="Acidic residues" evidence="9">
    <location>
        <begin position="175"/>
        <end position="186"/>
    </location>
</feature>
<dbReference type="Pfam" id="PF01699">
    <property type="entry name" value="Na_Ca_ex"/>
    <property type="match status" value="2"/>
</dbReference>
<feature type="compositionally biased region" description="Acidic residues" evidence="9">
    <location>
        <begin position="258"/>
        <end position="267"/>
    </location>
</feature>
<feature type="region of interest" description="Disordered" evidence="9">
    <location>
        <begin position="885"/>
        <end position="918"/>
    </location>
</feature>
<dbReference type="GO" id="GO:0006874">
    <property type="term" value="P:intracellular calcium ion homeostasis"/>
    <property type="evidence" value="ECO:0007669"/>
    <property type="project" value="TreeGrafter"/>
</dbReference>
<dbReference type="GO" id="GO:0012505">
    <property type="term" value="C:endomembrane system"/>
    <property type="evidence" value="ECO:0007669"/>
    <property type="project" value="UniProtKB-SubCell"/>
</dbReference>
<reference evidence="14" key="1">
    <citation type="submission" date="2018-06" db="EMBL/GenBank/DDBJ databases">
        <authorList>
            <person name="Guldener U."/>
        </authorList>
    </citation>
    <scope>NUCLEOTIDE SEQUENCE [LARGE SCALE GENOMIC DNA]</scope>
    <source>
        <strain evidence="14">UTAD17</strain>
    </source>
</reference>
<feature type="transmembrane region" description="Helical" evidence="10">
    <location>
        <begin position="996"/>
        <end position="1015"/>
    </location>
</feature>
<evidence type="ECO:0000256" key="1">
    <source>
        <dbReference type="ARBA" id="ARBA00004127"/>
    </source>
</evidence>
<evidence type="ECO:0000256" key="10">
    <source>
        <dbReference type="SAM" id="Phobius"/>
    </source>
</evidence>
<evidence type="ECO:0000256" key="3">
    <source>
        <dbReference type="ARBA" id="ARBA00022448"/>
    </source>
</evidence>
<feature type="transmembrane region" description="Helical" evidence="10">
    <location>
        <begin position="822"/>
        <end position="842"/>
    </location>
</feature>
<feature type="transmembrane region" description="Helical" evidence="10">
    <location>
        <begin position="657"/>
        <end position="676"/>
    </location>
</feature>
<evidence type="ECO:0000256" key="7">
    <source>
        <dbReference type="ARBA" id="ARBA00023065"/>
    </source>
</evidence>